<dbReference type="OrthoDB" id="1858597at2"/>
<proteinExistence type="predicted"/>
<reference evidence="1 2" key="1">
    <citation type="submission" date="2015-09" db="EMBL/GenBank/DDBJ databases">
        <authorList>
            <consortium name="Pathogen Informatics"/>
        </authorList>
    </citation>
    <scope>NUCLEOTIDE SEQUENCE [LARGE SCALE GENOMIC DNA]</scope>
    <source>
        <strain evidence="1 2">2789STDY5834939</strain>
    </source>
</reference>
<organism evidence="1 2">
    <name type="scientific">Anaerotruncus colihominis</name>
    <dbReference type="NCBI Taxonomy" id="169435"/>
    <lineage>
        <taxon>Bacteria</taxon>
        <taxon>Bacillati</taxon>
        <taxon>Bacillota</taxon>
        <taxon>Clostridia</taxon>
        <taxon>Eubacteriales</taxon>
        <taxon>Oscillospiraceae</taxon>
        <taxon>Anaerotruncus</taxon>
    </lineage>
</organism>
<protein>
    <recommendedName>
        <fullName evidence="3">MarR family transcriptional regulator</fullName>
    </recommendedName>
</protein>
<evidence type="ECO:0000313" key="2">
    <source>
        <dbReference type="Proteomes" id="UP000095765"/>
    </source>
</evidence>
<sequence>MDAENLKKRLQQYTFRENNGRILRTVNILNPRESTVGNICYLMQGEPWEAVQNSLNYLTEAGYIRITGPKEEPFPGQLDDTTKGYHITLTAAGIEILMGVQESPAVDV</sequence>
<dbReference type="Proteomes" id="UP000095765">
    <property type="component" value="Unassembled WGS sequence"/>
</dbReference>
<accession>A0A174QCQ2</accession>
<name>A0A174QCQ2_9FIRM</name>
<dbReference type="RefSeq" id="WP_055244939.1">
    <property type="nucleotide sequence ID" value="NZ_CABIWA010000017.1"/>
</dbReference>
<gene>
    <name evidence="1" type="ORF">ERS852551_01607</name>
</gene>
<dbReference type="EMBL" id="CZBE01000009">
    <property type="protein sequence ID" value="CUP68738.1"/>
    <property type="molecule type" value="Genomic_DNA"/>
</dbReference>
<evidence type="ECO:0000313" key="1">
    <source>
        <dbReference type="EMBL" id="CUP68738.1"/>
    </source>
</evidence>
<evidence type="ECO:0008006" key="3">
    <source>
        <dbReference type="Google" id="ProtNLM"/>
    </source>
</evidence>
<dbReference type="AlphaFoldDB" id="A0A174QCQ2"/>